<keyword evidence="4" id="KW-1185">Reference proteome</keyword>
<dbReference type="SMART" id="SM01007">
    <property type="entry name" value="Aldolase_II"/>
    <property type="match status" value="1"/>
</dbReference>
<proteinExistence type="inferred from homology"/>
<feature type="domain" description="Class II aldolase/adducin N-terminal" evidence="2">
    <location>
        <begin position="28"/>
        <end position="208"/>
    </location>
</feature>
<sequence>MIGARFTIWISMNATPSPISSPEWQVRKDLAACYRLCALKQWDDLIYTHISASVPGEPGHFLLNPFGYRFDEVCASNLVKIDARGNIVGDSPYQVNVSGFAIHGAVHAARADAMCVMHLHNTHAVAIGIQADGLLPLSQHALRFYEQIAYHDYEGLALTPTEQHRMIERLGQLPAMLLRNHGSLVCGRTIAEAYVLMDTLDKACEIQLKMNSGRGRLTMPSQEICRKTRDQLLGDGSPEGLLEWPALLRKLNAIDPSYQH</sequence>
<comment type="similarity">
    <text evidence="1">Belongs to the aldolase class II family.</text>
</comment>
<dbReference type="InterPro" id="IPR001303">
    <property type="entry name" value="Aldolase_II/adducin_N"/>
</dbReference>
<dbReference type="PANTHER" id="PTHR10672">
    <property type="entry name" value="ADDUCIN"/>
    <property type="match status" value="1"/>
</dbReference>
<evidence type="ECO:0000313" key="3">
    <source>
        <dbReference type="EMBL" id="AIY43122.1"/>
    </source>
</evidence>
<dbReference type="STRING" id="279058.LT85_3964"/>
<dbReference type="EMBL" id="CP009962">
    <property type="protein sequence ID" value="AIY43122.1"/>
    <property type="molecule type" value="Genomic_DNA"/>
</dbReference>
<evidence type="ECO:0000259" key="2">
    <source>
        <dbReference type="SMART" id="SM01007"/>
    </source>
</evidence>
<reference evidence="4" key="1">
    <citation type="journal article" date="2014" name="Soil Biol. Biochem.">
        <title>Structure and function of bacterial communities in ageing soils: Insights from the Mendocino ecological staircase.</title>
        <authorList>
            <person name="Uroz S."/>
            <person name="Tech J.J."/>
            <person name="Sawaya N.A."/>
            <person name="Frey-Klett P."/>
            <person name="Leveau J.H.J."/>
        </authorList>
    </citation>
    <scope>NUCLEOTIDE SEQUENCE [LARGE SCALE GENOMIC DNA]</scope>
    <source>
        <strain evidence="4">Cal35</strain>
    </source>
</reference>
<dbReference type="HOGENOM" id="CLU_006033_0_0_4"/>
<gene>
    <name evidence="3" type="ORF">LT85_3964</name>
</gene>
<name>A0A0A1FJP5_9BURK</name>
<protein>
    <submittedName>
        <fullName evidence="3">Ribulose-5-phosphate 4-epimerase-related epimerase and aldolase</fullName>
    </submittedName>
</protein>
<organism evidence="3 4">
    <name type="scientific">Collimonas arenae</name>
    <dbReference type="NCBI Taxonomy" id="279058"/>
    <lineage>
        <taxon>Bacteria</taxon>
        <taxon>Pseudomonadati</taxon>
        <taxon>Pseudomonadota</taxon>
        <taxon>Betaproteobacteria</taxon>
        <taxon>Burkholderiales</taxon>
        <taxon>Oxalobacteraceae</taxon>
        <taxon>Collimonas</taxon>
    </lineage>
</organism>
<evidence type="ECO:0000313" key="4">
    <source>
        <dbReference type="Proteomes" id="UP000030302"/>
    </source>
</evidence>
<dbReference type="GO" id="GO:0005856">
    <property type="term" value="C:cytoskeleton"/>
    <property type="evidence" value="ECO:0007669"/>
    <property type="project" value="TreeGrafter"/>
</dbReference>
<dbReference type="InterPro" id="IPR036409">
    <property type="entry name" value="Aldolase_II/adducin_N_sf"/>
</dbReference>
<dbReference type="GO" id="GO:0051015">
    <property type="term" value="F:actin filament binding"/>
    <property type="evidence" value="ECO:0007669"/>
    <property type="project" value="TreeGrafter"/>
</dbReference>
<accession>A0A0A1FJP5</accession>
<evidence type="ECO:0000256" key="1">
    <source>
        <dbReference type="ARBA" id="ARBA00037961"/>
    </source>
</evidence>
<dbReference type="Gene3D" id="3.40.225.10">
    <property type="entry name" value="Class II aldolase/adducin N-terminal domain"/>
    <property type="match status" value="1"/>
</dbReference>
<dbReference type="Pfam" id="PF00596">
    <property type="entry name" value="Aldolase_II"/>
    <property type="match status" value="1"/>
</dbReference>
<dbReference type="Proteomes" id="UP000030302">
    <property type="component" value="Chromosome"/>
</dbReference>
<dbReference type="SUPFAM" id="SSF53639">
    <property type="entry name" value="AraD/HMP-PK domain-like"/>
    <property type="match status" value="1"/>
</dbReference>
<dbReference type="NCBIfam" id="NF005451">
    <property type="entry name" value="PRK07044.1"/>
    <property type="match status" value="1"/>
</dbReference>
<dbReference type="PANTHER" id="PTHR10672:SF3">
    <property type="entry name" value="PROTEIN HU-LI TAI SHAO"/>
    <property type="match status" value="1"/>
</dbReference>
<dbReference type="KEGG" id="care:LT85_3964"/>
<dbReference type="InterPro" id="IPR051017">
    <property type="entry name" value="Aldolase-II_Adducin_sf"/>
</dbReference>
<dbReference type="AlphaFoldDB" id="A0A0A1FJP5"/>